<organism evidence="3 4">
    <name type="scientific">Massilia jejuensis</name>
    <dbReference type="NCBI Taxonomy" id="648894"/>
    <lineage>
        <taxon>Bacteria</taxon>
        <taxon>Pseudomonadati</taxon>
        <taxon>Pseudomonadota</taxon>
        <taxon>Betaproteobacteria</taxon>
        <taxon>Burkholderiales</taxon>
        <taxon>Oxalobacteraceae</taxon>
        <taxon>Telluria group</taxon>
        <taxon>Massilia</taxon>
    </lineage>
</organism>
<comment type="caution">
    <text evidence="3">The sequence shown here is derived from an EMBL/GenBank/DDBJ whole genome shotgun (WGS) entry which is preliminary data.</text>
</comment>
<evidence type="ECO:0000313" key="4">
    <source>
        <dbReference type="Proteomes" id="UP001596031"/>
    </source>
</evidence>
<evidence type="ECO:0000313" key="3">
    <source>
        <dbReference type="EMBL" id="MFC5512525.1"/>
    </source>
</evidence>
<evidence type="ECO:0000256" key="2">
    <source>
        <dbReference type="SAM" id="SignalP"/>
    </source>
</evidence>
<accession>A0ABW0PIM2</accession>
<dbReference type="EMBL" id="JBHSMS010000047">
    <property type="protein sequence ID" value="MFC5512525.1"/>
    <property type="molecule type" value="Genomic_DNA"/>
</dbReference>
<dbReference type="RefSeq" id="WP_379722993.1">
    <property type="nucleotide sequence ID" value="NZ_JBHSMS010000047.1"/>
</dbReference>
<feature type="region of interest" description="Disordered" evidence="1">
    <location>
        <begin position="25"/>
        <end position="47"/>
    </location>
</feature>
<sequence length="47" mass="4883">MRMSRLLFSASLAAILLGCQAPPRTGSLDELPDNHPTATTAELSGGN</sequence>
<proteinExistence type="predicted"/>
<feature type="chain" id="PRO_5046124783" evidence="2">
    <location>
        <begin position="22"/>
        <end position="47"/>
    </location>
</feature>
<feature type="signal peptide" evidence="2">
    <location>
        <begin position="1"/>
        <end position="21"/>
    </location>
</feature>
<protein>
    <submittedName>
        <fullName evidence="3">Uncharacterized protein</fullName>
    </submittedName>
</protein>
<dbReference type="Proteomes" id="UP001596031">
    <property type="component" value="Unassembled WGS sequence"/>
</dbReference>
<keyword evidence="2" id="KW-0732">Signal</keyword>
<dbReference type="PROSITE" id="PS51257">
    <property type="entry name" value="PROKAR_LIPOPROTEIN"/>
    <property type="match status" value="1"/>
</dbReference>
<name>A0ABW0PIM2_9BURK</name>
<gene>
    <name evidence="3" type="ORF">ACFPOU_15480</name>
</gene>
<reference evidence="4" key="1">
    <citation type="journal article" date="2019" name="Int. J. Syst. Evol. Microbiol.">
        <title>The Global Catalogue of Microorganisms (GCM) 10K type strain sequencing project: providing services to taxonomists for standard genome sequencing and annotation.</title>
        <authorList>
            <consortium name="The Broad Institute Genomics Platform"/>
            <consortium name="The Broad Institute Genome Sequencing Center for Infectious Disease"/>
            <person name="Wu L."/>
            <person name="Ma J."/>
        </authorList>
    </citation>
    <scope>NUCLEOTIDE SEQUENCE [LARGE SCALE GENOMIC DNA]</scope>
    <source>
        <strain evidence="4">CCUG 38813</strain>
    </source>
</reference>
<evidence type="ECO:0000256" key="1">
    <source>
        <dbReference type="SAM" id="MobiDB-lite"/>
    </source>
</evidence>
<keyword evidence="4" id="KW-1185">Reference proteome</keyword>
<feature type="compositionally biased region" description="Polar residues" evidence="1">
    <location>
        <begin position="36"/>
        <end position="47"/>
    </location>
</feature>